<dbReference type="Pfam" id="PF05521">
    <property type="entry name" value="Phage_HCP"/>
    <property type="match status" value="1"/>
</dbReference>
<accession>A0A918S9Z3</accession>
<keyword evidence="2" id="KW-1185">Reference proteome</keyword>
<dbReference type="RefSeq" id="WP_189426186.1">
    <property type="nucleotide sequence ID" value="NZ_BMZE01000003.1"/>
</dbReference>
<evidence type="ECO:0000313" key="1">
    <source>
        <dbReference type="EMBL" id="GHA29341.1"/>
    </source>
</evidence>
<evidence type="ECO:0000313" key="2">
    <source>
        <dbReference type="Proteomes" id="UP000646579"/>
    </source>
</evidence>
<organism evidence="1 2">
    <name type="scientific">Devosia pacifica</name>
    <dbReference type="NCBI Taxonomy" id="1335967"/>
    <lineage>
        <taxon>Bacteria</taxon>
        <taxon>Pseudomonadati</taxon>
        <taxon>Pseudomonadota</taxon>
        <taxon>Alphaproteobacteria</taxon>
        <taxon>Hyphomicrobiales</taxon>
        <taxon>Devosiaceae</taxon>
        <taxon>Devosia</taxon>
    </lineage>
</organism>
<gene>
    <name evidence="1" type="ORF">GCM10007989_26150</name>
</gene>
<sequence length="113" mass="12444">MSGAVPPIGTLTDRIELFTKVTSRNASGGQETIFVPNGSVWARVRSLRGRRTSHLDGRAASISHSVVIRYRSDLRAGDRIVYRGRRLEVQGTEDLNGRRAYLGCSCVETRIVG</sequence>
<comment type="caution">
    <text evidence="1">The sequence shown here is derived from an EMBL/GenBank/DDBJ whole genome shotgun (WGS) entry which is preliminary data.</text>
</comment>
<dbReference type="InterPro" id="IPR008767">
    <property type="entry name" value="Phage_SPP1_head-tail_adaptor"/>
</dbReference>
<dbReference type="EMBL" id="BMZE01000003">
    <property type="protein sequence ID" value="GHA29341.1"/>
    <property type="molecule type" value="Genomic_DNA"/>
</dbReference>
<proteinExistence type="predicted"/>
<dbReference type="InterPro" id="IPR038666">
    <property type="entry name" value="SSP1_head-tail_sf"/>
</dbReference>
<reference evidence="1" key="2">
    <citation type="submission" date="2020-09" db="EMBL/GenBank/DDBJ databases">
        <authorList>
            <person name="Sun Q."/>
            <person name="Kim S."/>
        </authorList>
    </citation>
    <scope>NUCLEOTIDE SEQUENCE</scope>
    <source>
        <strain evidence="1">KCTC 32437</strain>
    </source>
</reference>
<dbReference type="NCBIfam" id="TIGR01563">
    <property type="entry name" value="gp16_SPP1"/>
    <property type="match status" value="1"/>
</dbReference>
<dbReference type="AlphaFoldDB" id="A0A918S9Z3"/>
<dbReference type="Gene3D" id="2.40.10.270">
    <property type="entry name" value="Bacteriophage SPP1 head-tail adaptor protein"/>
    <property type="match status" value="1"/>
</dbReference>
<reference evidence="1" key="1">
    <citation type="journal article" date="2014" name="Int. J. Syst. Evol. Microbiol.">
        <title>Complete genome sequence of Corynebacterium casei LMG S-19264T (=DSM 44701T), isolated from a smear-ripened cheese.</title>
        <authorList>
            <consortium name="US DOE Joint Genome Institute (JGI-PGF)"/>
            <person name="Walter F."/>
            <person name="Albersmeier A."/>
            <person name="Kalinowski J."/>
            <person name="Ruckert C."/>
        </authorList>
    </citation>
    <scope>NUCLEOTIDE SEQUENCE</scope>
    <source>
        <strain evidence="1">KCTC 32437</strain>
    </source>
</reference>
<dbReference type="Proteomes" id="UP000646579">
    <property type="component" value="Unassembled WGS sequence"/>
</dbReference>
<evidence type="ECO:0008006" key="3">
    <source>
        <dbReference type="Google" id="ProtNLM"/>
    </source>
</evidence>
<name>A0A918S9Z3_9HYPH</name>
<protein>
    <recommendedName>
        <fullName evidence="3">Head-tail adaptor protein</fullName>
    </recommendedName>
</protein>